<dbReference type="EMBL" id="JACRDE010000613">
    <property type="protein sequence ID" value="MBI5252489.1"/>
    <property type="molecule type" value="Genomic_DNA"/>
</dbReference>
<accession>A0A9D6V7R2</accession>
<gene>
    <name evidence="1" type="ORF">HY912_23590</name>
</gene>
<reference evidence="1" key="1">
    <citation type="submission" date="2020-07" db="EMBL/GenBank/DDBJ databases">
        <title>Huge and variable diversity of episymbiotic CPR bacteria and DPANN archaea in groundwater ecosystems.</title>
        <authorList>
            <person name="He C.Y."/>
            <person name="Keren R."/>
            <person name="Whittaker M."/>
            <person name="Farag I.F."/>
            <person name="Doudna J."/>
            <person name="Cate J.H.D."/>
            <person name="Banfield J.F."/>
        </authorList>
    </citation>
    <scope>NUCLEOTIDE SEQUENCE</scope>
    <source>
        <strain evidence="1">NC_groundwater_1664_Pr3_B-0.1um_52_9</strain>
    </source>
</reference>
<evidence type="ECO:0000313" key="2">
    <source>
        <dbReference type="Proteomes" id="UP000807825"/>
    </source>
</evidence>
<dbReference type="AlphaFoldDB" id="A0A9D6V7R2"/>
<evidence type="ECO:0000313" key="1">
    <source>
        <dbReference type="EMBL" id="MBI5252489.1"/>
    </source>
</evidence>
<organism evidence="1 2">
    <name type="scientific">Desulfomonile tiedjei</name>
    <dbReference type="NCBI Taxonomy" id="2358"/>
    <lineage>
        <taxon>Bacteria</taxon>
        <taxon>Pseudomonadati</taxon>
        <taxon>Thermodesulfobacteriota</taxon>
        <taxon>Desulfomonilia</taxon>
        <taxon>Desulfomonilales</taxon>
        <taxon>Desulfomonilaceae</taxon>
        <taxon>Desulfomonile</taxon>
    </lineage>
</organism>
<name>A0A9D6V7R2_9BACT</name>
<sequence length="103" mass="11246">MNEKQTGSELWRRKFEPVTDWKPASESSGAYSGPRAMIEDALAGIGKSKDALTKALEPFSEEARTKIKDMVGVLDDVASKSSTEARSFLANILAVMAEKIKPK</sequence>
<protein>
    <submittedName>
        <fullName evidence="1">Uncharacterized protein</fullName>
    </submittedName>
</protein>
<dbReference type="Proteomes" id="UP000807825">
    <property type="component" value="Unassembled WGS sequence"/>
</dbReference>
<comment type="caution">
    <text evidence="1">The sequence shown here is derived from an EMBL/GenBank/DDBJ whole genome shotgun (WGS) entry which is preliminary data.</text>
</comment>
<proteinExistence type="predicted"/>